<reference evidence="5 6" key="1">
    <citation type="submission" date="2016-12" db="EMBL/GenBank/DDBJ databases">
        <title>The draft genome sequence of Actinophytocola sp. 11-183.</title>
        <authorList>
            <person name="Wang W."/>
            <person name="Yuan L."/>
        </authorList>
    </citation>
    <scope>NUCLEOTIDE SEQUENCE [LARGE SCALE GENOMIC DNA]</scope>
    <source>
        <strain evidence="5 6">11-183</strain>
    </source>
</reference>
<dbReference type="Proteomes" id="UP000185596">
    <property type="component" value="Unassembled WGS sequence"/>
</dbReference>
<dbReference type="InterPro" id="IPR008628">
    <property type="entry name" value="GPP34-like"/>
</dbReference>
<evidence type="ECO:0000313" key="6">
    <source>
        <dbReference type="Proteomes" id="UP000185596"/>
    </source>
</evidence>
<evidence type="ECO:0000256" key="2">
    <source>
        <dbReference type="ARBA" id="ARBA00023034"/>
    </source>
</evidence>
<evidence type="ECO:0000256" key="3">
    <source>
        <dbReference type="ARBA" id="ARBA00023121"/>
    </source>
</evidence>
<comment type="caution">
    <text evidence="5">The sequence shown here is derived from an EMBL/GenBank/DDBJ whole genome shotgun (WGS) entry which is preliminary data.</text>
</comment>
<keyword evidence="2" id="KW-0333">Golgi apparatus</keyword>
<dbReference type="AlphaFoldDB" id="A0A1Q8BTZ5"/>
<dbReference type="GO" id="GO:0005737">
    <property type="term" value="C:cytoplasm"/>
    <property type="evidence" value="ECO:0007669"/>
    <property type="project" value="UniProtKB-ARBA"/>
</dbReference>
<evidence type="ECO:0000256" key="1">
    <source>
        <dbReference type="ARBA" id="ARBA00004255"/>
    </source>
</evidence>
<organism evidence="5 6">
    <name type="scientific">Actinophytocola xanthii</name>
    <dbReference type="NCBI Taxonomy" id="1912961"/>
    <lineage>
        <taxon>Bacteria</taxon>
        <taxon>Bacillati</taxon>
        <taxon>Actinomycetota</taxon>
        <taxon>Actinomycetes</taxon>
        <taxon>Pseudonocardiales</taxon>
        <taxon>Pseudonocardiaceae</taxon>
    </lineage>
</organism>
<dbReference type="Pfam" id="PF05719">
    <property type="entry name" value="GPP34"/>
    <property type="match status" value="1"/>
</dbReference>
<keyword evidence="4" id="KW-0472">Membrane</keyword>
<protein>
    <recommendedName>
        <fullName evidence="7">GPP34 family phosphoprotein</fullName>
    </recommendedName>
</protein>
<evidence type="ECO:0008006" key="7">
    <source>
        <dbReference type="Google" id="ProtNLM"/>
    </source>
</evidence>
<evidence type="ECO:0000313" key="5">
    <source>
        <dbReference type="EMBL" id="OLF05552.1"/>
    </source>
</evidence>
<gene>
    <name evidence="5" type="ORF">BU204_37015</name>
</gene>
<keyword evidence="6" id="KW-1185">Reference proteome</keyword>
<dbReference type="GO" id="GO:0012505">
    <property type="term" value="C:endomembrane system"/>
    <property type="evidence" value="ECO:0007669"/>
    <property type="project" value="UniProtKB-ARBA"/>
</dbReference>
<dbReference type="InterPro" id="IPR038261">
    <property type="entry name" value="GPP34-like_sf"/>
</dbReference>
<sequence length="210" mass="22857">MLLADGFFLLAHDSISWRCRLSPRGLRLGLAAALLGEQLLFQQITLGNGHLRALPAWALPDPLAQSVGDQLRAEPEVTSVRDWMEFLSRDAYDAVGERLIRQNLAQARVVRRFLRTATTYVPVNHLHAAALEDRLAVEIGAGPAFREPDMVLLAGLAHATGLTRFILADTPPPIRAQRVDRAVAALPPSLQHLVGHTNAAVGDAVLTPRP</sequence>
<comment type="subcellular location">
    <subcellularLocation>
        <location evidence="1">Golgi apparatus membrane</location>
        <topology evidence="1">Peripheral membrane protein</topology>
        <orientation evidence="1">Cytoplasmic side</orientation>
    </subcellularLocation>
</comment>
<dbReference type="STRING" id="1912961.BU204_37015"/>
<dbReference type="Gene3D" id="1.10.3630.10">
    <property type="entry name" value="yeast vps74-n-term truncation variant domain like"/>
    <property type="match status" value="1"/>
</dbReference>
<keyword evidence="3" id="KW-0446">Lipid-binding</keyword>
<proteinExistence type="predicted"/>
<dbReference type="GO" id="GO:0070273">
    <property type="term" value="F:phosphatidylinositol-4-phosphate binding"/>
    <property type="evidence" value="ECO:0007669"/>
    <property type="project" value="InterPro"/>
</dbReference>
<accession>A0A1Q8BTZ5</accession>
<name>A0A1Q8BTZ5_9PSEU</name>
<dbReference type="EMBL" id="MSIE01000136">
    <property type="protein sequence ID" value="OLF05552.1"/>
    <property type="molecule type" value="Genomic_DNA"/>
</dbReference>
<evidence type="ECO:0000256" key="4">
    <source>
        <dbReference type="ARBA" id="ARBA00023136"/>
    </source>
</evidence>